<dbReference type="EMBL" id="FSRO01000001">
    <property type="protein sequence ID" value="SIO37366.1"/>
    <property type="molecule type" value="Genomic_DNA"/>
</dbReference>
<gene>
    <name evidence="1" type="ORF">SAMN02743940_2193</name>
</gene>
<evidence type="ECO:0000313" key="2">
    <source>
        <dbReference type="Proteomes" id="UP000185062"/>
    </source>
</evidence>
<protein>
    <submittedName>
        <fullName evidence="1">Uncharacterized protein</fullName>
    </submittedName>
</protein>
<reference evidence="1 2" key="1">
    <citation type="submission" date="2016-12" db="EMBL/GenBank/DDBJ databases">
        <authorList>
            <person name="Song W.-J."/>
            <person name="Kurnit D.M."/>
        </authorList>
    </citation>
    <scope>NUCLEOTIDE SEQUENCE [LARGE SCALE GENOMIC DNA]</scope>
    <source>
        <strain evidence="1 2">ATCC 49181</strain>
    </source>
</reference>
<dbReference type="Proteomes" id="UP000185062">
    <property type="component" value="Unassembled WGS sequence"/>
</dbReference>
<dbReference type="AlphaFoldDB" id="A0A1N6IZS0"/>
<proteinExistence type="predicted"/>
<keyword evidence="2" id="KW-1185">Reference proteome</keyword>
<accession>A0A1N6IZS0</accession>
<sequence length="278" mass="31560">MNKGDIMNTSVLLRKPISKAFSQEDSMIVNGFLPTTLSPSIKKRARLWELDEMYHCSVIGTCLSVSDLTRLARLFNFRASLDDKCAMHVEAVGHVNTCNEISEAIHRFLDKKHQIYITYFELARNDTDVLALWKKYCISGGVAGALWAVLTHKAANREIREIVHANAYMLSHQLDSDRAADMRRLARLEKENTEIRSTIKHQQQQQARSEIRLRKQLQATVSELERLRQSGSEVAALQARVAEFESGVAMIEMGQRLMSLTTANEQLKIEAERANKTS</sequence>
<organism evidence="1 2">
    <name type="scientific">Nitrosomonas cryotolerans ATCC 49181</name>
    <dbReference type="NCBI Taxonomy" id="1131553"/>
    <lineage>
        <taxon>Bacteria</taxon>
        <taxon>Pseudomonadati</taxon>
        <taxon>Pseudomonadota</taxon>
        <taxon>Betaproteobacteria</taxon>
        <taxon>Nitrosomonadales</taxon>
        <taxon>Nitrosomonadaceae</taxon>
        <taxon>Nitrosomonas</taxon>
    </lineage>
</organism>
<dbReference type="eggNOG" id="COG3206">
    <property type="taxonomic scope" value="Bacteria"/>
</dbReference>
<name>A0A1N6IZS0_9PROT</name>
<dbReference type="STRING" id="44575.SAMN05216419_100659"/>
<evidence type="ECO:0000313" key="1">
    <source>
        <dbReference type="EMBL" id="SIO37366.1"/>
    </source>
</evidence>